<dbReference type="Gene3D" id="3.40.50.300">
    <property type="entry name" value="P-loop containing nucleotide triphosphate hydrolases"/>
    <property type="match status" value="1"/>
</dbReference>
<dbReference type="AlphaFoldDB" id="A0A1E3L1S6"/>
<dbReference type="STRING" id="1886670.PTI45_02772"/>
<sequence>MTPRKIHIIGAHASGKTHLARRLSRRLGIPHYALENLVWNGTGEKKRRNIPALREQLLLDIVSQDSWIVEGQDYEWLTFSFAMAEQIIFLTPSPLVRDGRMILRFMRQKIGTEVDQDRFSLGTLMNMIEWNHHFERHTKKNIIEALEPYKHKLIITKYVQ</sequence>
<organism evidence="1 2">
    <name type="scientific">Paenibacillus nuruki</name>
    <dbReference type="NCBI Taxonomy" id="1886670"/>
    <lineage>
        <taxon>Bacteria</taxon>
        <taxon>Bacillati</taxon>
        <taxon>Bacillota</taxon>
        <taxon>Bacilli</taxon>
        <taxon>Bacillales</taxon>
        <taxon>Paenibacillaceae</taxon>
        <taxon>Paenibacillus</taxon>
    </lineage>
</organism>
<dbReference type="SUPFAM" id="SSF52540">
    <property type="entry name" value="P-loop containing nucleoside triphosphate hydrolases"/>
    <property type="match status" value="1"/>
</dbReference>
<proteinExistence type="predicted"/>
<dbReference type="PANTHER" id="PTHR37816:SF2">
    <property type="entry name" value="DNA TOPOLOGY MODULATION PROTEIN FLAR-RELATED PROTEIN"/>
    <property type="match status" value="1"/>
</dbReference>
<evidence type="ECO:0000313" key="2">
    <source>
        <dbReference type="Proteomes" id="UP000094578"/>
    </source>
</evidence>
<comment type="caution">
    <text evidence="1">The sequence shown here is derived from an EMBL/GenBank/DDBJ whole genome shotgun (WGS) entry which is preliminary data.</text>
</comment>
<dbReference type="RefSeq" id="WP_069328183.1">
    <property type="nucleotide sequence ID" value="NZ_MDER01000046.1"/>
</dbReference>
<gene>
    <name evidence="1" type="ORF">PTI45_02772</name>
</gene>
<dbReference type="EMBL" id="MDER01000046">
    <property type="protein sequence ID" value="ODP27749.1"/>
    <property type="molecule type" value="Genomic_DNA"/>
</dbReference>
<keyword evidence="2" id="KW-1185">Reference proteome</keyword>
<evidence type="ECO:0008006" key="3">
    <source>
        <dbReference type="Google" id="ProtNLM"/>
    </source>
</evidence>
<reference evidence="1 2" key="1">
    <citation type="submission" date="2016-08" db="EMBL/GenBank/DDBJ databases">
        <title>Genome sequencing of Paenibacillus sp. TI45-13ar, isolated from Korean traditional nuruk.</title>
        <authorList>
            <person name="Kim S.-J."/>
        </authorList>
    </citation>
    <scope>NUCLEOTIDE SEQUENCE [LARGE SCALE GENOMIC DNA]</scope>
    <source>
        <strain evidence="1 2">TI45-13ar</strain>
    </source>
</reference>
<dbReference type="InterPro" id="IPR027417">
    <property type="entry name" value="P-loop_NTPase"/>
</dbReference>
<name>A0A1E3L1S6_9BACL</name>
<protein>
    <recommendedName>
        <fullName evidence="3">Adenylate kinase</fullName>
    </recommendedName>
</protein>
<dbReference type="InterPro" id="IPR052922">
    <property type="entry name" value="Cytidylate_Kinase-2"/>
</dbReference>
<dbReference type="Proteomes" id="UP000094578">
    <property type="component" value="Unassembled WGS sequence"/>
</dbReference>
<dbReference type="PANTHER" id="PTHR37816">
    <property type="entry name" value="YALI0E33011P"/>
    <property type="match status" value="1"/>
</dbReference>
<accession>A0A1E3L1S6</accession>
<evidence type="ECO:0000313" key="1">
    <source>
        <dbReference type="EMBL" id="ODP27749.1"/>
    </source>
</evidence>